<dbReference type="Gene3D" id="2.160.20.160">
    <property type="match status" value="1"/>
</dbReference>
<evidence type="ECO:0000313" key="2">
    <source>
        <dbReference type="EMBL" id="MBH8581160.1"/>
    </source>
</evidence>
<dbReference type="AlphaFoldDB" id="A0ABD4L392"/>
<dbReference type="Proteomes" id="UP000651738">
    <property type="component" value="Unassembled WGS sequence"/>
</dbReference>
<dbReference type="Gene3D" id="1.10.3130.20">
    <property type="entry name" value="Phycobilisome linker domain"/>
    <property type="match status" value="1"/>
</dbReference>
<evidence type="ECO:0000313" key="3">
    <source>
        <dbReference type="Proteomes" id="UP000651738"/>
    </source>
</evidence>
<evidence type="ECO:0000259" key="1">
    <source>
        <dbReference type="Pfam" id="PF13946"/>
    </source>
</evidence>
<dbReference type="SUPFAM" id="SSF51120">
    <property type="entry name" value="beta-Roll"/>
    <property type="match status" value="1"/>
</dbReference>
<dbReference type="EMBL" id="JAEDAF010000013">
    <property type="protein sequence ID" value="MBH8581160.1"/>
    <property type="molecule type" value="Genomic_DNA"/>
</dbReference>
<dbReference type="RefSeq" id="WP_198058146.1">
    <property type="nucleotide sequence ID" value="NZ_JAEDAF010000013.1"/>
</dbReference>
<dbReference type="InterPro" id="IPR025282">
    <property type="entry name" value="DUF4214"/>
</dbReference>
<comment type="caution">
    <text evidence="2">The sequence shown here is derived from an EMBL/GenBank/DDBJ whole genome shotgun (WGS) entry which is preliminary data.</text>
</comment>
<protein>
    <submittedName>
        <fullName evidence="2">DUF4214 domain-containing protein</fullName>
    </submittedName>
</protein>
<dbReference type="InterPro" id="IPR011049">
    <property type="entry name" value="Serralysin-like_metalloprot_C"/>
</dbReference>
<reference evidence="2 3" key="1">
    <citation type="submission" date="2020-12" db="EMBL/GenBank/DDBJ databases">
        <title>Draft genome sequence of Halomonas pacifica strain CARE-V15.</title>
        <authorList>
            <person name="Vignesh N."/>
            <person name="Thabitha A."/>
            <person name="Saravanan R."/>
            <person name="Manigandan V."/>
        </authorList>
    </citation>
    <scope>NUCLEOTIDE SEQUENCE [LARGE SCALE GENOMIC DNA]</scope>
    <source>
        <strain evidence="2 3">CARE-V15</strain>
    </source>
</reference>
<organism evidence="2 3">
    <name type="scientific">Bisbaumannia pacifica</name>
    <dbReference type="NCBI Taxonomy" id="77098"/>
    <lineage>
        <taxon>Bacteria</taxon>
        <taxon>Pseudomonadati</taxon>
        <taxon>Pseudomonadota</taxon>
        <taxon>Gammaproteobacteria</taxon>
        <taxon>Oceanospirillales</taxon>
        <taxon>Halomonadaceae</taxon>
        <taxon>Bisbaumannia</taxon>
    </lineage>
</organism>
<proteinExistence type="predicted"/>
<dbReference type="Pfam" id="PF13946">
    <property type="entry name" value="DUF4214"/>
    <property type="match status" value="1"/>
</dbReference>
<sequence length="367" mass="39303">MGFYLEPGSFFFGSAGDDTLSAADAGLAIGLDGDDTLRSYGGVTGLHGGQGDDVYRADAWVTQVVDAGGGNDRLRVPGHVDDYTGALIEGGHLVLVNLWTGASVVVLDQLGAGRLEHFEDQYGNHMSAQQVEQSVRSDGLGVIGYPQLAEVLAVEGVGGNQLEAAFEIETRLGQLDWAPIMSRLADAALDDAGEVAAEISAALVPQLSWSAQSLWQSMGYEQALQATRFVGLEAQVEVVNRPLAESVALLYAAALDRRPDAEGLSYWLDQAFSGMKVPEMAGYFIASQEFQQRFDVAADAAFINTLYLNVLDRPADEGGQQYWAEQMADGLPQAEVLMYFSASDENRANADWLAGLSRHDAGDWVIA</sequence>
<dbReference type="InterPro" id="IPR038255">
    <property type="entry name" value="PBS_linker_sf"/>
</dbReference>
<name>A0ABD4L392_9GAMM</name>
<accession>A0ABD4L392</accession>
<gene>
    <name evidence="2" type="ORF">I7V36_13735</name>
</gene>
<feature type="domain" description="DUF4214" evidence="1">
    <location>
        <begin position="283"/>
        <end position="348"/>
    </location>
</feature>